<dbReference type="AlphaFoldDB" id="A0A1Y2IA18"/>
<dbReference type="Proteomes" id="UP000193067">
    <property type="component" value="Unassembled WGS sequence"/>
</dbReference>
<dbReference type="InterPro" id="IPR032675">
    <property type="entry name" value="LRR_dom_sf"/>
</dbReference>
<evidence type="ECO:0000313" key="2">
    <source>
        <dbReference type="Proteomes" id="UP000193067"/>
    </source>
</evidence>
<dbReference type="STRING" id="1353009.A0A1Y2IA18"/>
<dbReference type="Gene3D" id="3.80.10.10">
    <property type="entry name" value="Ribonuclease Inhibitor"/>
    <property type="match status" value="1"/>
</dbReference>
<protein>
    <recommendedName>
        <fullName evidence="3">F-box domain-containing protein</fullName>
    </recommendedName>
</protein>
<gene>
    <name evidence="1" type="ORF">PYCCODRAFT_1439649</name>
</gene>
<dbReference type="EMBL" id="KZ084143">
    <property type="protein sequence ID" value="OSC97988.1"/>
    <property type="molecule type" value="Genomic_DNA"/>
</dbReference>
<proteinExistence type="predicted"/>
<accession>A0A1Y2IA18</accession>
<name>A0A1Y2IA18_TRAC3</name>
<reference evidence="1 2" key="1">
    <citation type="journal article" date="2015" name="Biotechnol. Biofuels">
        <title>Enhanced degradation of softwood versus hardwood by the white-rot fungus Pycnoporus coccineus.</title>
        <authorList>
            <person name="Couturier M."/>
            <person name="Navarro D."/>
            <person name="Chevret D."/>
            <person name="Henrissat B."/>
            <person name="Piumi F."/>
            <person name="Ruiz-Duenas F.J."/>
            <person name="Martinez A.T."/>
            <person name="Grigoriev I.V."/>
            <person name="Riley R."/>
            <person name="Lipzen A."/>
            <person name="Berrin J.G."/>
            <person name="Master E.R."/>
            <person name="Rosso M.N."/>
        </authorList>
    </citation>
    <scope>NUCLEOTIDE SEQUENCE [LARGE SCALE GENOMIC DNA]</scope>
    <source>
        <strain evidence="1 2">BRFM310</strain>
    </source>
</reference>
<dbReference type="OrthoDB" id="2733439at2759"/>
<dbReference type="SUPFAM" id="SSF52047">
    <property type="entry name" value="RNI-like"/>
    <property type="match status" value="1"/>
</dbReference>
<sequence>MQPHRALSVPDIINDVFRYFDLDHWKHAAFVRDPSATENTRLRSLAASARVCTVFRDAALPVLWGSLGNAVPLVRLLSACIKEPLKNAANGKEYPGIYVFRIEAARVPSQEMERLKYYGSLVRKLDLNAMASRYCERGPNVYSYTVDPSSWAYLQALFDGDGPGLLLPNLRYCALDFGHLSELSLLRLGASPSLSTINLHYPSVRRVSPELREEWQSTIEQLLSDVLPLATQLESFKLTCRGLQLSPRMAASIARAPSLRSLELLFFFSSDVPVGINTLWTALPIISPLEQLQRLVLFHDLSTESPGTPSVTSSTGSILPQLQELEVFGAQNALHLRPLLQLVQSTTLQRFNLKGLQYRDVSTLREICDTIAKCFPSLPSFSCHISGPSETGTDLTMIAPLRKAIAPLLASIPLTSLKIVTSRVPYLTLTDDDLAAISASWPRLRILALTGFDPKFTSKGPARITVASLVKLATGCPELQRLELPSLDVRASHLAPVESYPLLDHRLEFLSAWEYVRDERETAAPIINRLFPHLKVNPLH</sequence>
<organism evidence="1 2">
    <name type="scientific">Trametes coccinea (strain BRFM310)</name>
    <name type="common">Pycnoporus coccineus</name>
    <dbReference type="NCBI Taxonomy" id="1353009"/>
    <lineage>
        <taxon>Eukaryota</taxon>
        <taxon>Fungi</taxon>
        <taxon>Dikarya</taxon>
        <taxon>Basidiomycota</taxon>
        <taxon>Agaricomycotina</taxon>
        <taxon>Agaricomycetes</taxon>
        <taxon>Polyporales</taxon>
        <taxon>Polyporaceae</taxon>
        <taxon>Trametes</taxon>
    </lineage>
</organism>
<evidence type="ECO:0000313" key="1">
    <source>
        <dbReference type="EMBL" id="OSC97988.1"/>
    </source>
</evidence>
<keyword evidence="2" id="KW-1185">Reference proteome</keyword>
<evidence type="ECO:0008006" key="3">
    <source>
        <dbReference type="Google" id="ProtNLM"/>
    </source>
</evidence>